<evidence type="ECO:0000313" key="3">
    <source>
        <dbReference type="Proteomes" id="UP001165083"/>
    </source>
</evidence>
<protein>
    <submittedName>
        <fullName evidence="2">Unnamed protein product</fullName>
    </submittedName>
</protein>
<evidence type="ECO:0000256" key="1">
    <source>
        <dbReference type="SAM" id="MobiDB-lite"/>
    </source>
</evidence>
<accession>A0A9W6TXJ7</accession>
<dbReference type="OrthoDB" id="266138at2759"/>
<feature type="compositionally biased region" description="Basic and acidic residues" evidence="1">
    <location>
        <begin position="69"/>
        <end position="85"/>
    </location>
</feature>
<proteinExistence type="predicted"/>
<gene>
    <name evidence="2" type="ORF">Plil01_000834500</name>
</gene>
<organism evidence="2 3">
    <name type="scientific">Phytophthora lilii</name>
    <dbReference type="NCBI Taxonomy" id="2077276"/>
    <lineage>
        <taxon>Eukaryota</taxon>
        <taxon>Sar</taxon>
        <taxon>Stramenopiles</taxon>
        <taxon>Oomycota</taxon>
        <taxon>Peronosporomycetes</taxon>
        <taxon>Peronosporales</taxon>
        <taxon>Peronosporaceae</taxon>
        <taxon>Phytophthora</taxon>
    </lineage>
</organism>
<feature type="compositionally biased region" description="Polar residues" evidence="1">
    <location>
        <begin position="86"/>
        <end position="95"/>
    </location>
</feature>
<reference evidence="2" key="1">
    <citation type="submission" date="2023-04" db="EMBL/GenBank/DDBJ databases">
        <title>Phytophthora lilii NBRC 32176.</title>
        <authorList>
            <person name="Ichikawa N."/>
            <person name="Sato H."/>
            <person name="Tonouchi N."/>
        </authorList>
    </citation>
    <scope>NUCLEOTIDE SEQUENCE</scope>
    <source>
        <strain evidence="2">NBRC 32176</strain>
    </source>
</reference>
<comment type="caution">
    <text evidence="2">The sequence shown here is derived from an EMBL/GenBank/DDBJ whole genome shotgun (WGS) entry which is preliminary data.</text>
</comment>
<dbReference type="Proteomes" id="UP001165083">
    <property type="component" value="Unassembled WGS sequence"/>
</dbReference>
<dbReference type="EMBL" id="BSXW01000400">
    <property type="protein sequence ID" value="GMF21200.1"/>
    <property type="molecule type" value="Genomic_DNA"/>
</dbReference>
<dbReference type="InterPro" id="IPR011044">
    <property type="entry name" value="Quino_amine_DH_bsu"/>
</dbReference>
<feature type="region of interest" description="Disordered" evidence="1">
    <location>
        <begin position="69"/>
        <end position="95"/>
    </location>
</feature>
<evidence type="ECO:0000313" key="2">
    <source>
        <dbReference type="EMBL" id="GMF21200.1"/>
    </source>
</evidence>
<sequence>MTVEEFMRAFPVQDFIPLEGNGLSVVEADNQTSNMGAKDADSGLPSLMPAETHTKDDENEILKSASEEDGIHIENQEVFEDRQRPQSEANAGGSTELLNSVLRLPTFGKDSFFQKKKPHSQLPGNGKTKLRSKPKKKATLFNEASESSLSFHQDEEYIVAYPNSTVTAIQVRYDGSAIARWPSGNVAVSVDFETSAERSGFRVYAAHKDGQLALSFDPVGVGFLNAYPSGKTLISTTSEGDGILFDASSGAILRQWDAQGHLRDGTGQVVDSLADEIDGSLLCRLSEYLAVRVQLVRTEPTQLESSSHVKQATALRRNLIALQIYFAGAPGIRHIFVNSANRAQPPDTDACACAFGKTSTTEGMARVVKAKPPLVEHADLLSSIRAAVAGL</sequence>
<feature type="region of interest" description="Disordered" evidence="1">
    <location>
        <begin position="112"/>
        <end position="145"/>
    </location>
</feature>
<keyword evidence="3" id="KW-1185">Reference proteome</keyword>
<name>A0A9W6TXJ7_9STRA</name>
<feature type="compositionally biased region" description="Basic residues" evidence="1">
    <location>
        <begin position="128"/>
        <end position="138"/>
    </location>
</feature>
<dbReference type="SUPFAM" id="SSF50969">
    <property type="entry name" value="YVTN repeat-like/Quinoprotein amine dehydrogenase"/>
    <property type="match status" value="1"/>
</dbReference>
<dbReference type="AlphaFoldDB" id="A0A9W6TXJ7"/>